<dbReference type="CDD" id="cd19481">
    <property type="entry name" value="RecA-like_protease"/>
    <property type="match status" value="1"/>
</dbReference>
<name>A0ABU0BV94_9HYPH</name>
<dbReference type="Pfam" id="PF22977">
    <property type="entry name" value="WHD"/>
    <property type="match status" value="1"/>
</dbReference>
<keyword evidence="3" id="KW-0067">ATP-binding</keyword>
<evidence type="ECO:0000256" key="2">
    <source>
        <dbReference type="ARBA" id="ARBA00022741"/>
    </source>
</evidence>
<proteinExistence type="inferred from homology"/>
<keyword evidence="6" id="KW-1185">Reference proteome</keyword>
<dbReference type="Gene3D" id="1.10.8.60">
    <property type="match status" value="1"/>
</dbReference>
<feature type="domain" description="AAA+ ATPase" evidence="4">
    <location>
        <begin position="455"/>
        <end position="587"/>
    </location>
</feature>
<dbReference type="InterPro" id="IPR027417">
    <property type="entry name" value="P-loop_NTPase"/>
</dbReference>
<dbReference type="SMART" id="SM00382">
    <property type="entry name" value="AAA"/>
    <property type="match status" value="1"/>
</dbReference>
<dbReference type="InterPro" id="IPR054472">
    <property type="entry name" value="WHD"/>
</dbReference>
<evidence type="ECO:0000256" key="3">
    <source>
        <dbReference type="ARBA" id="ARBA00022840"/>
    </source>
</evidence>
<dbReference type="EMBL" id="JAUSVF010000002">
    <property type="protein sequence ID" value="MDQ0322159.1"/>
    <property type="molecule type" value="Genomic_DNA"/>
</dbReference>
<evidence type="ECO:0000259" key="4">
    <source>
        <dbReference type="SMART" id="SM00382"/>
    </source>
</evidence>
<dbReference type="InterPro" id="IPR003593">
    <property type="entry name" value="AAA+_ATPase"/>
</dbReference>
<dbReference type="InterPro" id="IPR050221">
    <property type="entry name" value="26S_Proteasome_ATPase"/>
</dbReference>
<dbReference type="PANTHER" id="PTHR23073">
    <property type="entry name" value="26S PROTEASOME REGULATORY SUBUNIT"/>
    <property type="match status" value="1"/>
</dbReference>
<accession>A0ABU0BV94</accession>
<dbReference type="RefSeq" id="WP_307233717.1">
    <property type="nucleotide sequence ID" value="NZ_JAUSVF010000002.1"/>
</dbReference>
<protein>
    <recommendedName>
        <fullName evidence="4">AAA+ ATPase domain-containing protein</fullName>
    </recommendedName>
</protein>
<sequence>MNAPSRALFDAADWMRQAMMVVALRLRHEVALTRALRGQDRQEGFLGLFLSDDDAEAILAEASGRLRASGTAASAAEIADLQQQIAHARQVDPNGIWARLATLFGLAEAELDLLLYAAAPAIDPRYGRVYGYLNDDMAKRHLTPALAARLLDHHGLDMLTLRRMLADGAPLVVARLIVPGAERPFVECPLRVDESVLDRLLGGQSPDTALQPFFDLLPVQGNRAALEPCIVLAVSEPGQDPGSFAIETAGALGLDIMLFEHSRFAGLDRASQAATLAACMREAKLYGALPVLSGFDAAPPAERRDIAGLISAPALLLTSKPVLWDDAGLVARTVLLPEASEAARKAILEGLFLASPAIDRPLLARLANLPRLGLLPLARLAARHKEPAALWAAAMERMTSGLSGLAQQVSAPHVLDDLVLQPKALAALRGLVGNQQSASIVLKEWKLGPVLGKRSSTTVLFKGPPGTGKTMAAGALANELGLGLFRVDLAGMVSKYIGETEKNLDMLFEAAACADIILFFDEADAVFGERTEIQDARDRYANLQTSYLLQRLENFDGISVLATNLQKNIDEAFLRRIDVVVDFPAPGKAERRLIWERIHLTGAPIGEDVDFEFLAARMELTGAEIRNCWLDAAHRAAQRRTVIDMDLILQAVGRELVKQGKPVRKSAFGDSYARLRIDEAGP</sequence>
<comment type="caution">
    <text evidence="5">The sequence shown here is derived from an EMBL/GenBank/DDBJ whole genome shotgun (WGS) entry which is preliminary data.</text>
</comment>
<gene>
    <name evidence="5" type="ORF">QO002_004365</name>
</gene>
<dbReference type="SUPFAM" id="SSF52540">
    <property type="entry name" value="P-loop containing nucleoside triphosphate hydrolases"/>
    <property type="match status" value="1"/>
</dbReference>
<reference evidence="5 6" key="1">
    <citation type="submission" date="2023-07" db="EMBL/GenBank/DDBJ databases">
        <title>Genomic Encyclopedia of Type Strains, Phase IV (KMG-IV): sequencing the most valuable type-strain genomes for metagenomic binning, comparative biology and taxonomic classification.</title>
        <authorList>
            <person name="Goeker M."/>
        </authorList>
    </citation>
    <scope>NUCLEOTIDE SEQUENCE [LARGE SCALE GENOMIC DNA]</scope>
    <source>
        <strain evidence="5 6">DSM 1112</strain>
    </source>
</reference>
<evidence type="ECO:0000256" key="1">
    <source>
        <dbReference type="ARBA" id="ARBA00006914"/>
    </source>
</evidence>
<evidence type="ECO:0000313" key="6">
    <source>
        <dbReference type="Proteomes" id="UP001230207"/>
    </source>
</evidence>
<comment type="similarity">
    <text evidence="1">Belongs to the AAA ATPase family.</text>
</comment>
<dbReference type="Pfam" id="PF00004">
    <property type="entry name" value="AAA"/>
    <property type="match status" value="1"/>
</dbReference>
<dbReference type="Proteomes" id="UP001230207">
    <property type="component" value="Unassembled WGS sequence"/>
</dbReference>
<dbReference type="Gene3D" id="3.40.50.300">
    <property type="entry name" value="P-loop containing nucleotide triphosphate hydrolases"/>
    <property type="match status" value="1"/>
</dbReference>
<organism evidence="5 6">
    <name type="scientific">Pararhizobium capsulatum DSM 1112</name>
    <dbReference type="NCBI Taxonomy" id="1121113"/>
    <lineage>
        <taxon>Bacteria</taxon>
        <taxon>Pseudomonadati</taxon>
        <taxon>Pseudomonadota</taxon>
        <taxon>Alphaproteobacteria</taxon>
        <taxon>Hyphomicrobiales</taxon>
        <taxon>Rhizobiaceae</taxon>
        <taxon>Rhizobium/Agrobacterium group</taxon>
        <taxon>Pararhizobium</taxon>
    </lineage>
</organism>
<keyword evidence="2" id="KW-0547">Nucleotide-binding</keyword>
<dbReference type="InterPro" id="IPR003959">
    <property type="entry name" value="ATPase_AAA_core"/>
</dbReference>
<evidence type="ECO:0000313" key="5">
    <source>
        <dbReference type="EMBL" id="MDQ0322159.1"/>
    </source>
</evidence>